<accession>A0A0C2EA24</accession>
<organism evidence="1 2">
    <name type="scientific">Geoalkalibacter ferrihydriticus DSM 17813</name>
    <dbReference type="NCBI Taxonomy" id="1121915"/>
    <lineage>
        <taxon>Bacteria</taxon>
        <taxon>Pseudomonadati</taxon>
        <taxon>Thermodesulfobacteriota</taxon>
        <taxon>Desulfuromonadia</taxon>
        <taxon>Desulfuromonadales</taxon>
        <taxon>Geoalkalibacteraceae</taxon>
        <taxon>Geoalkalibacter</taxon>
    </lineage>
</organism>
<reference evidence="1 2" key="1">
    <citation type="submission" date="2014-12" db="EMBL/GenBank/DDBJ databases">
        <title>Genomes of Geoalkalibacter ferrihydriticus and Geoalkalibacter subterraneus, two haloalkaliphilic metal-reducing members of the Geobacteraceae.</title>
        <authorList>
            <person name="Badalamenti J.P."/>
            <person name="Torres C.I."/>
            <person name="Krajmalnik-Brown R."/>
            <person name="Bond D.R."/>
        </authorList>
    </citation>
    <scope>NUCLEOTIDE SEQUENCE [LARGE SCALE GENOMIC DNA]</scope>
    <source>
        <strain evidence="1 2">DSM 17813</strain>
    </source>
</reference>
<sequence>MFRPLFNQKGITVRNLLVLLSLIGALVGSALLFSSPDSAPRPDTPQREESFSTQRQALQQLAGDLRTLSTSLAHAPATSGLISADATHLTFRVNPPGEMAETLDPRLTYIFSAGNLVRNDGSFARILAADIDFLEFSYILADGRRSAAPHAREFKDIRAVEVTLIAPTHQATPAPARRVFRLPSGATFTAPAKGPPRRMLSTTVNLRVAHP</sequence>
<dbReference type="AlphaFoldDB" id="A0A0C2EA24"/>
<evidence type="ECO:0000313" key="1">
    <source>
        <dbReference type="EMBL" id="KIH75443.1"/>
    </source>
</evidence>
<dbReference type="EMBL" id="JWJD01000011">
    <property type="protein sequence ID" value="KIH75443.1"/>
    <property type="molecule type" value="Genomic_DNA"/>
</dbReference>
<comment type="caution">
    <text evidence="1">The sequence shown here is derived from an EMBL/GenBank/DDBJ whole genome shotgun (WGS) entry which is preliminary data.</text>
</comment>
<dbReference type="RefSeq" id="WP_040101210.1">
    <property type="nucleotide sequence ID" value="NZ_JWJD01000011.1"/>
</dbReference>
<evidence type="ECO:0000313" key="2">
    <source>
        <dbReference type="Proteomes" id="UP000035068"/>
    </source>
</evidence>
<dbReference type="Proteomes" id="UP000035068">
    <property type="component" value="Unassembled WGS sequence"/>
</dbReference>
<keyword evidence="2" id="KW-1185">Reference proteome</keyword>
<name>A0A0C2EA24_9BACT</name>
<protein>
    <submittedName>
        <fullName evidence="1">Uncharacterized protein</fullName>
    </submittedName>
</protein>
<proteinExistence type="predicted"/>
<gene>
    <name evidence="1" type="ORF">GFER_16835</name>
</gene>